<reference evidence="4 5" key="1">
    <citation type="submission" date="2018-02" db="EMBL/GenBank/DDBJ databases">
        <title>Subsurface microbial communities from deep shales in Ohio and West Virginia, USA.</title>
        <authorList>
            <person name="Wrighton K."/>
        </authorList>
    </citation>
    <scope>NUCLEOTIDE SEQUENCE [LARGE SCALE GENOMIC DNA]</scope>
    <source>
        <strain evidence="4 5">OWC-DMM</strain>
    </source>
</reference>
<evidence type="ECO:0000256" key="1">
    <source>
        <dbReference type="ARBA" id="ARBA00023186"/>
    </source>
</evidence>
<evidence type="ECO:0000256" key="2">
    <source>
        <dbReference type="SAM" id="Phobius"/>
    </source>
</evidence>
<name>A0A2S6HD48_9GAMM</name>
<dbReference type="Gene3D" id="1.25.40.10">
    <property type="entry name" value="Tetratricopeptide repeat domain"/>
    <property type="match status" value="1"/>
</dbReference>
<keyword evidence="1" id="KW-0143">Chaperone</keyword>
<dbReference type="InterPro" id="IPR050767">
    <property type="entry name" value="Sel1_AlgK"/>
</dbReference>
<dbReference type="Proteomes" id="UP000240010">
    <property type="component" value="Unassembled WGS sequence"/>
</dbReference>
<feature type="transmembrane region" description="Helical" evidence="2">
    <location>
        <begin position="140"/>
        <end position="160"/>
    </location>
</feature>
<dbReference type="InterPro" id="IPR006597">
    <property type="entry name" value="Sel1-like"/>
</dbReference>
<feature type="domain" description="J" evidence="3">
    <location>
        <begin position="6"/>
        <end position="72"/>
    </location>
</feature>
<comment type="caution">
    <text evidence="4">The sequence shown here is derived from an EMBL/GenBank/DDBJ whole genome shotgun (WGS) entry which is preliminary data.</text>
</comment>
<dbReference type="SMART" id="SM00271">
    <property type="entry name" value="DnaJ"/>
    <property type="match status" value="1"/>
</dbReference>
<dbReference type="PROSITE" id="PS50076">
    <property type="entry name" value="DNAJ_2"/>
    <property type="match status" value="1"/>
</dbReference>
<dbReference type="Pfam" id="PF08238">
    <property type="entry name" value="Sel1"/>
    <property type="match status" value="4"/>
</dbReference>
<evidence type="ECO:0000259" key="3">
    <source>
        <dbReference type="PROSITE" id="PS50076"/>
    </source>
</evidence>
<keyword evidence="2" id="KW-0812">Transmembrane</keyword>
<dbReference type="SUPFAM" id="SSF81901">
    <property type="entry name" value="HCP-like"/>
    <property type="match status" value="1"/>
</dbReference>
<dbReference type="AlphaFoldDB" id="A0A2S6HD48"/>
<keyword evidence="2" id="KW-1133">Transmembrane helix</keyword>
<dbReference type="InterPro" id="IPR011990">
    <property type="entry name" value="TPR-like_helical_dom_sf"/>
</dbReference>
<dbReference type="Gene3D" id="1.10.287.110">
    <property type="entry name" value="DnaJ domain"/>
    <property type="match status" value="1"/>
</dbReference>
<dbReference type="PANTHER" id="PTHR11102">
    <property type="entry name" value="SEL-1-LIKE PROTEIN"/>
    <property type="match status" value="1"/>
</dbReference>
<dbReference type="InterPro" id="IPR001623">
    <property type="entry name" value="DnaJ_domain"/>
</dbReference>
<accession>A0A2S6HD48</accession>
<proteinExistence type="predicted"/>
<evidence type="ECO:0000313" key="4">
    <source>
        <dbReference type="EMBL" id="PPK75370.1"/>
    </source>
</evidence>
<gene>
    <name evidence="4" type="ORF">B0F87_106218</name>
</gene>
<dbReference type="InterPro" id="IPR036869">
    <property type="entry name" value="J_dom_sf"/>
</dbReference>
<evidence type="ECO:0000313" key="5">
    <source>
        <dbReference type="Proteomes" id="UP000240010"/>
    </source>
</evidence>
<dbReference type="SUPFAM" id="SSF46565">
    <property type="entry name" value="Chaperone J-domain"/>
    <property type="match status" value="1"/>
</dbReference>
<sequence length="362" mass="39596">MAKIRTHYDNLNVSRNAPASVIKAAYKALCQKYHPDKYIGGHEEALRIMKSINSAYAVLSDSGKRAEHDQWIDRQERKRATDDAQVIMTIISQSYVAPPVTATKNPSAYFATINKLREKVSSVGNKVRLGSTRLFNKINVALWGKGVVGIVLAATIWYVVDLKTTTAPVNQDVADRLQKANQLLKQGQVVKALPLYLPLAEQGNVDAQFQAGMIYAMGKGIAEDDKQAAGWLGKAAGQGHREAQTKLGFMYATGKGVAQNYNTAVDWFYKAAEQGDVTAQYNLALMYASGQGAAKDNSLAFSWYNKAAAQGDPRAQYKLGDMYANGLGMEKNNKQATDWYRKAAKQGLAEAIAALEKVESSE</sequence>
<organism evidence="4 5">
    <name type="scientific">Methylobacter tundripaludum</name>
    <dbReference type="NCBI Taxonomy" id="173365"/>
    <lineage>
        <taxon>Bacteria</taxon>
        <taxon>Pseudomonadati</taxon>
        <taxon>Pseudomonadota</taxon>
        <taxon>Gammaproteobacteria</taxon>
        <taxon>Methylococcales</taxon>
        <taxon>Methylococcaceae</taxon>
        <taxon>Methylobacter</taxon>
    </lineage>
</organism>
<keyword evidence="2" id="KW-0472">Membrane</keyword>
<dbReference type="EMBL" id="PTIZ01000006">
    <property type="protein sequence ID" value="PPK75370.1"/>
    <property type="molecule type" value="Genomic_DNA"/>
</dbReference>
<dbReference type="PANTHER" id="PTHR11102:SF160">
    <property type="entry name" value="ERAD-ASSOCIATED E3 UBIQUITIN-PROTEIN LIGASE COMPONENT HRD3"/>
    <property type="match status" value="1"/>
</dbReference>
<dbReference type="Pfam" id="PF00226">
    <property type="entry name" value="DnaJ"/>
    <property type="match status" value="1"/>
</dbReference>
<dbReference type="SMART" id="SM00671">
    <property type="entry name" value="SEL1"/>
    <property type="match status" value="4"/>
</dbReference>
<dbReference type="CDD" id="cd06257">
    <property type="entry name" value="DnaJ"/>
    <property type="match status" value="1"/>
</dbReference>
<dbReference type="RefSeq" id="WP_104429222.1">
    <property type="nucleotide sequence ID" value="NZ_PTIZ01000006.1"/>
</dbReference>
<dbReference type="PRINTS" id="PR00625">
    <property type="entry name" value="JDOMAIN"/>
</dbReference>
<protein>
    <submittedName>
        <fullName evidence="4">Sel1 repeat-containing protein</fullName>
    </submittedName>
</protein>